<keyword evidence="9" id="KW-1185">Reference proteome</keyword>
<dbReference type="InterPro" id="IPR003594">
    <property type="entry name" value="HATPase_dom"/>
</dbReference>
<dbReference type="EMBL" id="PPSL01000001">
    <property type="protein sequence ID" value="PQJ12832.1"/>
    <property type="molecule type" value="Genomic_DNA"/>
</dbReference>
<dbReference type="SMART" id="SM00388">
    <property type="entry name" value="HisKA"/>
    <property type="match status" value="1"/>
</dbReference>
<dbReference type="InterPro" id="IPR036097">
    <property type="entry name" value="HisK_dim/P_sf"/>
</dbReference>
<evidence type="ECO:0000256" key="5">
    <source>
        <dbReference type="ARBA" id="ARBA00022777"/>
    </source>
</evidence>
<accession>A0A2S7T0V9</accession>
<reference evidence="8 9" key="1">
    <citation type="submission" date="2018-01" db="EMBL/GenBank/DDBJ databases">
        <title>A novel member of the phylum Bacteroidetes isolated from glacier ice.</title>
        <authorList>
            <person name="Liu Q."/>
            <person name="Xin Y.-H."/>
        </authorList>
    </citation>
    <scope>NUCLEOTIDE SEQUENCE [LARGE SCALE GENOMIC DNA]</scope>
    <source>
        <strain evidence="8 9">RB1R16</strain>
    </source>
</reference>
<evidence type="ECO:0000256" key="2">
    <source>
        <dbReference type="ARBA" id="ARBA00012438"/>
    </source>
</evidence>
<dbReference type="EC" id="2.7.13.3" evidence="2"/>
<dbReference type="PANTHER" id="PTHR43547:SF2">
    <property type="entry name" value="HYBRID SIGNAL TRANSDUCTION HISTIDINE KINASE C"/>
    <property type="match status" value="1"/>
</dbReference>
<feature type="transmembrane region" description="Helical" evidence="6">
    <location>
        <begin position="49"/>
        <end position="68"/>
    </location>
</feature>
<feature type="transmembrane region" description="Helical" evidence="6">
    <location>
        <begin position="25"/>
        <end position="43"/>
    </location>
</feature>
<evidence type="ECO:0000256" key="3">
    <source>
        <dbReference type="ARBA" id="ARBA00022553"/>
    </source>
</evidence>
<gene>
    <name evidence="8" type="ORF">CJD36_003555</name>
</gene>
<dbReference type="GO" id="GO:0000155">
    <property type="term" value="F:phosphorelay sensor kinase activity"/>
    <property type="evidence" value="ECO:0007669"/>
    <property type="project" value="InterPro"/>
</dbReference>
<feature type="transmembrane region" description="Helical" evidence="6">
    <location>
        <begin position="127"/>
        <end position="146"/>
    </location>
</feature>
<feature type="domain" description="Histidine kinase" evidence="7">
    <location>
        <begin position="227"/>
        <end position="442"/>
    </location>
</feature>
<evidence type="ECO:0000256" key="4">
    <source>
        <dbReference type="ARBA" id="ARBA00022679"/>
    </source>
</evidence>
<dbReference type="RefSeq" id="WP_105037716.1">
    <property type="nucleotide sequence ID" value="NZ_PPSL01000001.1"/>
</dbReference>
<dbReference type="SUPFAM" id="SSF55874">
    <property type="entry name" value="ATPase domain of HSP90 chaperone/DNA topoisomerase II/histidine kinase"/>
    <property type="match status" value="1"/>
</dbReference>
<keyword evidence="6" id="KW-0472">Membrane</keyword>
<organism evidence="8 9">
    <name type="scientific">Flavipsychrobacter stenotrophus</name>
    <dbReference type="NCBI Taxonomy" id="2077091"/>
    <lineage>
        <taxon>Bacteria</taxon>
        <taxon>Pseudomonadati</taxon>
        <taxon>Bacteroidota</taxon>
        <taxon>Chitinophagia</taxon>
        <taxon>Chitinophagales</taxon>
        <taxon>Chitinophagaceae</taxon>
        <taxon>Flavipsychrobacter</taxon>
    </lineage>
</organism>
<dbReference type="InterPro" id="IPR003661">
    <property type="entry name" value="HisK_dim/P_dom"/>
</dbReference>
<dbReference type="PROSITE" id="PS50109">
    <property type="entry name" value="HIS_KIN"/>
    <property type="match status" value="1"/>
</dbReference>
<dbReference type="Gene3D" id="1.10.287.130">
    <property type="match status" value="1"/>
</dbReference>
<comment type="caution">
    <text evidence="8">The sequence shown here is derived from an EMBL/GenBank/DDBJ whole genome shotgun (WGS) entry which is preliminary data.</text>
</comment>
<feature type="transmembrane region" description="Helical" evidence="6">
    <location>
        <begin position="102"/>
        <end position="120"/>
    </location>
</feature>
<comment type="catalytic activity">
    <reaction evidence="1">
        <text>ATP + protein L-histidine = ADP + protein N-phospho-L-histidine.</text>
        <dbReference type="EC" id="2.7.13.3"/>
    </reaction>
</comment>
<dbReference type="CDD" id="cd00082">
    <property type="entry name" value="HisKA"/>
    <property type="match status" value="1"/>
</dbReference>
<feature type="transmembrane region" description="Helical" evidence="6">
    <location>
        <begin position="161"/>
        <end position="182"/>
    </location>
</feature>
<dbReference type="InterPro" id="IPR004358">
    <property type="entry name" value="Sig_transdc_His_kin-like_C"/>
</dbReference>
<sequence>MNKSLKKNWIRLTGDRAEYSMENRAFNFISVVTFITLIFMFIFDVFIEQWTMCVVIAGLVIVQSFLYYNSLFKKQYKKEIIVFAIVSYIGVLMNYFNNSGTLGPSLFLLFLTLQFLLTVSPSKYNRLWIIVHILVATILICTEYYYPDLAPNTYSTRFDRYFDILSTFVACILFVHFITAYLKRYYTNERRISQERLSAILKQNEHILQQNVELERLNDEKNKMFSIISHDLRSPVDSIRGYLEVLSNNILDPYEKKEIEVELLGQVKYTSDLLQNLLYWSKTQMKGVNVKLVALKLIDMVDDARNFKLAGAAKKEIKMTYSIGRDIEVIADKDMLKIVLRNLVMNAIKFTPVGGEIAIRVVKEDEMAIISVKDTGIGIPKEKQQEIFTLRSGSTFGTNDEKGIGLGLVLCKEFIEYQKGKIWFDSIPGSGTTFYISLPLSKL</sequence>
<dbReference type="InterPro" id="IPR036890">
    <property type="entry name" value="HATPase_C_sf"/>
</dbReference>
<evidence type="ECO:0000313" key="9">
    <source>
        <dbReference type="Proteomes" id="UP000239872"/>
    </source>
</evidence>
<dbReference type="SMART" id="SM00387">
    <property type="entry name" value="HATPase_c"/>
    <property type="match status" value="1"/>
</dbReference>
<dbReference type="OrthoDB" id="9810447at2"/>
<keyword evidence="4" id="KW-0808">Transferase</keyword>
<keyword evidence="3" id="KW-0597">Phosphoprotein</keyword>
<dbReference type="SUPFAM" id="SSF47384">
    <property type="entry name" value="Homodimeric domain of signal transducing histidine kinase"/>
    <property type="match status" value="1"/>
</dbReference>
<dbReference type="InterPro" id="IPR005467">
    <property type="entry name" value="His_kinase_dom"/>
</dbReference>
<feature type="transmembrane region" description="Helical" evidence="6">
    <location>
        <begin position="80"/>
        <end position="96"/>
    </location>
</feature>
<evidence type="ECO:0000313" key="8">
    <source>
        <dbReference type="EMBL" id="PQJ12832.1"/>
    </source>
</evidence>
<dbReference type="CDD" id="cd00075">
    <property type="entry name" value="HATPase"/>
    <property type="match status" value="1"/>
</dbReference>
<dbReference type="Gene3D" id="3.30.565.10">
    <property type="entry name" value="Histidine kinase-like ATPase, C-terminal domain"/>
    <property type="match status" value="1"/>
</dbReference>
<name>A0A2S7T0V9_9BACT</name>
<keyword evidence="6" id="KW-0812">Transmembrane</keyword>
<dbReference type="PRINTS" id="PR00344">
    <property type="entry name" value="BCTRLSENSOR"/>
</dbReference>
<proteinExistence type="predicted"/>
<dbReference type="FunFam" id="3.30.565.10:FF:000006">
    <property type="entry name" value="Sensor histidine kinase WalK"/>
    <property type="match status" value="1"/>
</dbReference>
<keyword evidence="6" id="KW-1133">Transmembrane helix</keyword>
<dbReference type="Proteomes" id="UP000239872">
    <property type="component" value="Unassembled WGS sequence"/>
</dbReference>
<protein>
    <recommendedName>
        <fullName evidence="2">histidine kinase</fullName>
        <ecNumber evidence="2">2.7.13.3</ecNumber>
    </recommendedName>
</protein>
<evidence type="ECO:0000256" key="1">
    <source>
        <dbReference type="ARBA" id="ARBA00000085"/>
    </source>
</evidence>
<evidence type="ECO:0000256" key="6">
    <source>
        <dbReference type="SAM" id="Phobius"/>
    </source>
</evidence>
<keyword evidence="5 8" id="KW-0418">Kinase</keyword>
<dbReference type="PANTHER" id="PTHR43547">
    <property type="entry name" value="TWO-COMPONENT HISTIDINE KINASE"/>
    <property type="match status" value="1"/>
</dbReference>
<dbReference type="Pfam" id="PF00512">
    <property type="entry name" value="HisKA"/>
    <property type="match status" value="1"/>
</dbReference>
<dbReference type="Pfam" id="PF02518">
    <property type="entry name" value="HATPase_c"/>
    <property type="match status" value="1"/>
</dbReference>
<evidence type="ECO:0000259" key="7">
    <source>
        <dbReference type="PROSITE" id="PS50109"/>
    </source>
</evidence>
<dbReference type="AlphaFoldDB" id="A0A2S7T0V9"/>